<feature type="non-terminal residue" evidence="11">
    <location>
        <position position="351"/>
    </location>
</feature>
<evidence type="ECO:0000313" key="11">
    <source>
        <dbReference type="EMBL" id="KAG2463810.1"/>
    </source>
</evidence>
<dbReference type="PROSITE" id="PS00135">
    <property type="entry name" value="TRYPSIN_SER"/>
    <property type="match status" value="1"/>
</dbReference>
<evidence type="ECO:0000256" key="7">
    <source>
        <dbReference type="ARBA" id="ARBA00036320"/>
    </source>
</evidence>
<dbReference type="PROSITE" id="PS50240">
    <property type="entry name" value="TRYPSIN_DOM"/>
    <property type="match status" value="1"/>
</dbReference>
<dbReference type="PANTHER" id="PTHR24271">
    <property type="entry name" value="KALLIKREIN-RELATED"/>
    <property type="match status" value="1"/>
</dbReference>
<keyword evidence="4 9" id="KW-0720">Serine protease</keyword>
<dbReference type="FunFam" id="2.40.10.10:FF:000005">
    <property type="entry name" value="Serine protease 37"/>
    <property type="match status" value="1"/>
</dbReference>
<evidence type="ECO:0000313" key="12">
    <source>
        <dbReference type="Proteomes" id="UP000886611"/>
    </source>
</evidence>
<dbReference type="EC" id="3.4.21.4" evidence="8"/>
<dbReference type="AlphaFoldDB" id="A0A8X7XAD2"/>
<feature type="non-terminal residue" evidence="11">
    <location>
        <position position="1"/>
    </location>
</feature>
<dbReference type="GO" id="GO:0005576">
    <property type="term" value="C:extracellular region"/>
    <property type="evidence" value="ECO:0007669"/>
    <property type="project" value="UniProtKB-SubCell"/>
</dbReference>
<gene>
    <name evidence="11" type="primary">Mct1a_1</name>
    <name evidence="11" type="ORF">GTO96_0003232</name>
</gene>
<comment type="catalytic activity">
    <reaction evidence="7">
        <text>Preferential cleavage: Arg-|-Xaa, Lys-|-Xaa.</text>
        <dbReference type="EC" id="3.4.21.4"/>
    </reaction>
</comment>
<keyword evidence="2 9" id="KW-0645">Protease</keyword>
<evidence type="ECO:0000256" key="2">
    <source>
        <dbReference type="ARBA" id="ARBA00022670"/>
    </source>
</evidence>
<evidence type="ECO:0000256" key="4">
    <source>
        <dbReference type="ARBA" id="ARBA00022825"/>
    </source>
</evidence>
<dbReference type="InterPro" id="IPR043504">
    <property type="entry name" value="Peptidase_S1_PA_chymotrypsin"/>
</dbReference>
<keyword evidence="5" id="KW-0865">Zymogen</keyword>
<evidence type="ECO:0000256" key="1">
    <source>
        <dbReference type="ARBA" id="ARBA00004239"/>
    </source>
</evidence>
<name>A0A8X7XAD2_POLSE</name>
<dbReference type="CDD" id="cd00190">
    <property type="entry name" value="Tryp_SPc"/>
    <property type="match status" value="1"/>
</dbReference>
<organism evidence="11 12">
    <name type="scientific">Polypterus senegalus</name>
    <name type="common">Senegal bichir</name>
    <dbReference type="NCBI Taxonomy" id="55291"/>
    <lineage>
        <taxon>Eukaryota</taxon>
        <taxon>Metazoa</taxon>
        <taxon>Chordata</taxon>
        <taxon>Craniata</taxon>
        <taxon>Vertebrata</taxon>
        <taxon>Euteleostomi</taxon>
        <taxon>Actinopterygii</taxon>
        <taxon>Polypteriformes</taxon>
        <taxon>Polypteridae</taxon>
        <taxon>Polypterus</taxon>
    </lineage>
</organism>
<evidence type="ECO:0000256" key="3">
    <source>
        <dbReference type="ARBA" id="ARBA00022801"/>
    </source>
</evidence>
<evidence type="ECO:0000256" key="5">
    <source>
        <dbReference type="ARBA" id="ARBA00023145"/>
    </source>
</evidence>
<dbReference type="GO" id="GO:0006508">
    <property type="term" value="P:proteolysis"/>
    <property type="evidence" value="ECO:0007669"/>
    <property type="project" value="UniProtKB-KW"/>
</dbReference>
<keyword evidence="12" id="KW-1185">Reference proteome</keyword>
<keyword evidence="6" id="KW-1015">Disulfide bond</keyword>
<evidence type="ECO:0000256" key="9">
    <source>
        <dbReference type="RuleBase" id="RU363034"/>
    </source>
</evidence>
<dbReference type="PANTHER" id="PTHR24271:SF50">
    <property type="match status" value="1"/>
</dbReference>
<protein>
    <recommendedName>
        <fullName evidence="8">trypsin</fullName>
        <ecNumber evidence="8">3.4.21.4</ecNumber>
    </recommendedName>
</protein>
<dbReference type="Pfam" id="PF00089">
    <property type="entry name" value="Trypsin"/>
    <property type="match status" value="1"/>
</dbReference>
<dbReference type="PRINTS" id="PR00722">
    <property type="entry name" value="CHYMOTRYPSIN"/>
</dbReference>
<dbReference type="SMART" id="SM00020">
    <property type="entry name" value="Tryp_SPc"/>
    <property type="match status" value="1"/>
</dbReference>
<comment type="subcellular location">
    <subcellularLocation>
        <location evidence="1">Secreted</location>
        <location evidence="1">Extracellular space</location>
    </subcellularLocation>
</comment>
<accession>A0A8X7XAD2</accession>
<dbReference type="GO" id="GO:0004252">
    <property type="term" value="F:serine-type endopeptidase activity"/>
    <property type="evidence" value="ECO:0007669"/>
    <property type="project" value="UniProtKB-EC"/>
</dbReference>
<dbReference type="Gene3D" id="2.40.10.10">
    <property type="entry name" value="Trypsin-like serine proteases"/>
    <property type="match status" value="1"/>
</dbReference>
<dbReference type="InterPro" id="IPR001314">
    <property type="entry name" value="Peptidase_S1A"/>
</dbReference>
<dbReference type="PROSITE" id="PS00134">
    <property type="entry name" value="TRYPSIN_HIS"/>
    <property type="match status" value="1"/>
</dbReference>
<proteinExistence type="predicted"/>
<dbReference type="Proteomes" id="UP000886611">
    <property type="component" value="Unassembled WGS sequence"/>
</dbReference>
<dbReference type="InterPro" id="IPR033116">
    <property type="entry name" value="TRYPSIN_SER"/>
</dbReference>
<evidence type="ECO:0000256" key="8">
    <source>
        <dbReference type="ARBA" id="ARBA00038868"/>
    </source>
</evidence>
<keyword evidence="3 9" id="KW-0378">Hydrolase</keyword>
<dbReference type="InterPro" id="IPR018114">
    <property type="entry name" value="TRYPSIN_HIS"/>
</dbReference>
<sequence>MSSFPQGSVGIGVGCSPFGSCRRRQGVLQLGLLSLYGQHIRHTQKCNRNSAVNHLEHFWVDYKRGQQPALNGQSWKEKDKAWRRSGGAKEDCACLCSVCCTWDCVVPVGVMGNTCPKGVSGDKIIDGTEAKAHSRPYMAYLEIHINNKIYCYGGTLIHPEFILSAAHCQGESIMALLGAHDLSKRNRSWQVIPVMDILPHENYNNATQANDIMLLKLKRTARITNEVQTISIAKSNEVFKIDTLCSVAGWGTTVTKGPISHVLREVDGKIQANCPSDSQICARGPGSKGTCNGDSGSPLICSDSKNSPRAVGLVSYRDRKTCEDVHRRNVYTKVSAYQDWIENKIKSLSSD</sequence>
<comment type="caution">
    <text evidence="11">The sequence shown here is derived from an EMBL/GenBank/DDBJ whole genome shotgun (WGS) entry which is preliminary data.</text>
</comment>
<dbReference type="InterPro" id="IPR009003">
    <property type="entry name" value="Peptidase_S1_PA"/>
</dbReference>
<evidence type="ECO:0000256" key="6">
    <source>
        <dbReference type="ARBA" id="ARBA00023157"/>
    </source>
</evidence>
<dbReference type="SUPFAM" id="SSF50494">
    <property type="entry name" value="Trypsin-like serine proteases"/>
    <property type="match status" value="1"/>
</dbReference>
<reference evidence="11 12" key="1">
    <citation type="journal article" date="2021" name="Cell">
        <title>Tracing the genetic footprints of vertebrate landing in non-teleost ray-finned fishes.</title>
        <authorList>
            <person name="Bi X."/>
            <person name="Wang K."/>
            <person name="Yang L."/>
            <person name="Pan H."/>
            <person name="Jiang H."/>
            <person name="Wei Q."/>
            <person name="Fang M."/>
            <person name="Yu H."/>
            <person name="Zhu C."/>
            <person name="Cai Y."/>
            <person name="He Y."/>
            <person name="Gan X."/>
            <person name="Zeng H."/>
            <person name="Yu D."/>
            <person name="Zhu Y."/>
            <person name="Jiang H."/>
            <person name="Qiu Q."/>
            <person name="Yang H."/>
            <person name="Zhang Y.E."/>
            <person name="Wang W."/>
            <person name="Zhu M."/>
            <person name="He S."/>
            <person name="Zhang G."/>
        </authorList>
    </citation>
    <scope>NUCLEOTIDE SEQUENCE [LARGE SCALE GENOMIC DNA]</scope>
    <source>
        <strain evidence="11">Bchr_013</strain>
    </source>
</reference>
<dbReference type="EMBL" id="JAATIS010003638">
    <property type="protein sequence ID" value="KAG2463810.1"/>
    <property type="molecule type" value="Genomic_DNA"/>
</dbReference>
<feature type="domain" description="Peptidase S1" evidence="10">
    <location>
        <begin position="124"/>
        <end position="346"/>
    </location>
</feature>
<evidence type="ECO:0000259" key="10">
    <source>
        <dbReference type="PROSITE" id="PS50240"/>
    </source>
</evidence>
<dbReference type="InterPro" id="IPR001254">
    <property type="entry name" value="Trypsin_dom"/>
</dbReference>